<evidence type="ECO:0000313" key="2">
    <source>
        <dbReference type="Proteomes" id="UP000203626"/>
    </source>
</evidence>
<dbReference type="GeneID" id="28340463"/>
<protein>
    <submittedName>
        <fullName evidence="1">Uncharacterized protein</fullName>
    </submittedName>
</protein>
<gene>
    <name evidence="1" type="ORF">PTPV-Aus-136</name>
</gene>
<dbReference type="KEGG" id="vg:28340463"/>
<evidence type="ECO:0000313" key="1">
    <source>
        <dbReference type="EMBL" id="ANS71220.1"/>
    </source>
</evidence>
<sequence>MYFPEKENDIIEFPLIPPQIPPQVAPRTSVRNSVRDRACARPFNQCTSINPCNSTGITVTYCDGSPRTIEEVYVVTNDVTLRVLLNNENIEVLKCVCKLACVSMGLQPKFKTYEHNKNLLEMTVTGNGISWPTKLLAKISKDIVSVDETKQLREPVIKIN</sequence>
<dbReference type="EMBL" id="KU980965">
    <property type="protein sequence ID" value="ANS71220.1"/>
    <property type="molecule type" value="Genomic_DNA"/>
</dbReference>
<proteinExistence type="predicted"/>
<reference evidence="1 2" key="1">
    <citation type="journal article" date="2016" name="J. Gen. Virol.">
        <title>Genomic characterization of a novel poxvirus from a flying fox: evidence for a new genus?</title>
        <authorList>
            <person name="O'Dea M.A."/>
            <person name="Tu S.L."/>
            <person name="Pang S."/>
            <person name="De Ridder T."/>
            <person name="Jackson B."/>
            <person name="Upton C."/>
        </authorList>
    </citation>
    <scope>NUCLEOTIDE SEQUENCE [LARGE SCALE GENOMIC DNA]</scope>
    <source>
        <strain evidence="1 2">Australia</strain>
    </source>
</reference>
<accession>A0A1B1MRP4</accession>
<dbReference type="Proteomes" id="UP000203626">
    <property type="component" value="Segment"/>
</dbReference>
<organism evidence="1 2">
    <name type="scientific">Pteropox virus</name>
    <dbReference type="NCBI Taxonomy" id="1873698"/>
    <lineage>
        <taxon>Viruses</taxon>
        <taxon>Varidnaviria</taxon>
        <taxon>Bamfordvirae</taxon>
        <taxon>Nucleocytoviricota</taxon>
        <taxon>Pokkesviricetes</taxon>
        <taxon>Chitovirales</taxon>
        <taxon>Poxviridae</taxon>
        <taxon>Chordopoxvirinae</taxon>
        <taxon>Pteropopoxvirus</taxon>
        <taxon>Pteropopoxvirus pteropox</taxon>
    </lineage>
</organism>
<dbReference type="RefSeq" id="YP_009268851.1">
    <property type="nucleotide sequence ID" value="NC_030656.1"/>
</dbReference>
<keyword evidence="2" id="KW-1185">Reference proteome</keyword>
<name>A0A1B1MRP4_9POXV</name>